<dbReference type="AlphaFoldDB" id="A0A6C0BJI1"/>
<name>A0A6C0BJI1_9ZZZZ</name>
<proteinExistence type="predicted"/>
<sequence length="214" mass="24144">MEPAKLKFNECINEINKIKIQEVIEGSISEKQILFFIEYLIQNPNIKNILEIGFNLGSSAAAFLSARTDTIVISIDIGIHSYVKDAKKVINTCFPNRHTLLIGDSKILMRKIELIYPNFKPDLIFIDGDHIEPTPIIDLRNALYLANKDTSIILDDCSIANGYAGVIQAYLEVIKYKEIDVSSTKVYVDGITGWILMKKPKAKTEEVQEVIILQ</sequence>
<dbReference type="Pfam" id="PF13578">
    <property type="entry name" value="Methyltransf_24"/>
    <property type="match status" value="1"/>
</dbReference>
<accession>A0A6C0BJI1</accession>
<dbReference type="SUPFAM" id="SSF53335">
    <property type="entry name" value="S-adenosyl-L-methionine-dependent methyltransferases"/>
    <property type="match status" value="1"/>
</dbReference>
<protein>
    <recommendedName>
        <fullName evidence="2">Methyltransferase</fullName>
    </recommendedName>
</protein>
<dbReference type="EMBL" id="MN739165">
    <property type="protein sequence ID" value="QHS91864.1"/>
    <property type="molecule type" value="Genomic_DNA"/>
</dbReference>
<evidence type="ECO:0000313" key="1">
    <source>
        <dbReference type="EMBL" id="QHS91864.1"/>
    </source>
</evidence>
<reference evidence="1" key="1">
    <citation type="journal article" date="2020" name="Nature">
        <title>Giant virus diversity and host interactions through global metagenomics.</title>
        <authorList>
            <person name="Schulz F."/>
            <person name="Roux S."/>
            <person name="Paez-Espino D."/>
            <person name="Jungbluth S."/>
            <person name="Walsh D.A."/>
            <person name="Denef V.J."/>
            <person name="McMahon K.D."/>
            <person name="Konstantinidis K.T."/>
            <person name="Eloe-Fadrosh E.A."/>
            <person name="Kyrpides N.C."/>
            <person name="Woyke T."/>
        </authorList>
    </citation>
    <scope>NUCLEOTIDE SEQUENCE</scope>
    <source>
        <strain evidence="1">GVMAG-M-3300013006-15</strain>
    </source>
</reference>
<organism evidence="1">
    <name type="scientific">viral metagenome</name>
    <dbReference type="NCBI Taxonomy" id="1070528"/>
    <lineage>
        <taxon>unclassified sequences</taxon>
        <taxon>metagenomes</taxon>
        <taxon>organismal metagenomes</taxon>
    </lineage>
</organism>
<dbReference type="InterPro" id="IPR029063">
    <property type="entry name" value="SAM-dependent_MTases_sf"/>
</dbReference>
<evidence type="ECO:0008006" key="2">
    <source>
        <dbReference type="Google" id="ProtNLM"/>
    </source>
</evidence>
<dbReference type="Gene3D" id="3.40.50.150">
    <property type="entry name" value="Vaccinia Virus protein VP39"/>
    <property type="match status" value="1"/>
</dbReference>